<sequence>MSSSYPILFKAMSSQQFTLPSSLHLKASPSPSSTPRPSITKPPMLSPVVNQTSSPRSENQALIFVGQIVKSDDSIRCLIADTFFGWPSKIAKKFGLLYVSFWTEPALVFTLYYHMDLLMINGHFACQDCREDTIDYIPGVKAIEPKDMASYLQETDTTSVYHQLIFEAFNDARNADFLLCNTVQELEVETLSALQAKMPCYAIGPIFPNGFTKSFVATSLWSESDCTQWLDKKPHGSVFSDDADPLPDGFEEEVADRAMIIPWCNQFTNRKLVVDDWKIGFNLSDGRFVTKEEVSNNVKRLMSGKSEDGFRNTIKEMKKTLENALSCNGSSEKNMARFVKDLKTKISEKMKPVDRSACTGG</sequence>
<protein>
    <submittedName>
        <fullName evidence="1">Uncharacterized protein</fullName>
    </submittedName>
</protein>
<comment type="caution">
    <text evidence="1">The sequence shown here is derived from an EMBL/GenBank/DDBJ whole genome shotgun (WGS) entry which is preliminary data.</text>
</comment>
<dbReference type="EMBL" id="RCHU02000004">
    <property type="protein sequence ID" value="KAL3597836.1"/>
    <property type="molecule type" value="Genomic_DNA"/>
</dbReference>
<keyword evidence="2" id="KW-1185">Reference proteome</keyword>
<accession>A0ACC4CJ15</accession>
<organism evidence="1 2">
    <name type="scientific">Populus alba</name>
    <name type="common">White poplar</name>
    <dbReference type="NCBI Taxonomy" id="43335"/>
    <lineage>
        <taxon>Eukaryota</taxon>
        <taxon>Viridiplantae</taxon>
        <taxon>Streptophyta</taxon>
        <taxon>Embryophyta</taxon>
        <taxon>Tracheophyta</taxon>
        <taxon>Spermatophyta</taxon>
        <taxon>Magnoliopsida</taxon>
        <taxon>eudicotyledons</taxon>
        <taxon>Gunneridae</taxon>
        <taxon>Pentapetalae</taxon>
        <taxon>rosids</taxon>
        <taxon>fabids</taxon>
        <taxon>Malpighiales</taxon>
        <taxon>Salicaceae</taxon>
        <taxon>Saliceae</taxon>
        <taxon>Populus</taxon>
    </lineage>
</organism>
<name>A0ACC4CJ15_POPAL</name>
<evidence type="ECO:0000313" key="1">
    <source>
        <dbReference type="EMBL" id="KAL3597836.1"/>
    </source>
</evidence>
<reference evidence="1 2" key="1">
    <citation type="journal article" date="2024" name="Plant Biotechnol. J.">
        <title>Genome and CRISPR/Cas9 system of a widespread forest tree (Populus alba) in the world.</title>
        <authorList>
            <person name="Liu Y.J."/>
            <person name="Jiang P.F."/>
            <person name="Han X.M."/>
            <person name="Li X.Y."/>
            <person name="Wang H.M."/>
            <person name="Wang Y.J."/>
            <person name="Wang X.X."/>
            <person name="Zeng Q.Y."/>
        </authorList>
    </citation>
    <scope>NUCLEOTIDE SEQUENCE [LARGE SCALE GENOMIC DNA]</scope>
    <source>
        <strain evidence="2">cv. PAL-ZL1</strain>
    </source>
</reference>
<dbReference type="Proteomes" id="UP000309997">
    <property type="component" value="Unassembled WGS sequence"/>
</dbReference>
<gene>
    <name evidence="1" type="ORF">D5086_009473</name>
</gene>
<evidence type="ECO:0000313" key="2">
    <source>
        <dbReference type="Proteomes" id="UP000309997"/>
    </source>
</evidence>
<proteinExistence type="predicted"/>